<comment type="caution">
    <text evidence="13">The sequence shown here is derived from an EMBL/GenBank/DDBJ whole genome shotgun (WGS) entry which is preliminary data.</text>
</comment>
<keyword evidence="1 11" id="KW-1003">Cell membrane</keyword>
<evidence type="ECO:0000256" key="5">
    <source>
        <dbReference type="ARBA" id="ARBA00022692"/>
    </source>
</evidence>
<dbReference type="InterPro" id="IPR001264">
    <property type="entry name" value="Glyco_trans_51"/>
</dbReference>
<dbReference type="InterPro" id="IPR023346">
    <property type="entry name" value="Lysozyme-like_dom_sf"/>
</dbReference>
<organism evidence="13 14">
    <name type="scientific">Salinisphaera shabanensis E1L3A</name>
    <dbReference type="NCBI Taxonomy" id="1033802"/>
    <lineage>
        <taxon>Bacteria</taxon>
        <taxon>Pseudomonadati</taxon>
        <taxon>Pseudomonadota</taxon>
        <taxon>Gammaproteobacteria</taxon>
        <taxon>Salinisphaerales</taxon>
        <taxon>Salinisphaeraceae</taxon>
        <taxon>Salinisphaera</taxon>
    </lineage>
</organism>
<dbReference type="AlphaFoldDB" id="U2EP30"/>
<reference evidence="13 14" key="1">
    <citation type="journal article" date="2011" name="J. Bacteriol.">
        <title>Genome sequence of Salinisphaera shabanensis, a gammaproteobacterium from the harsh, variable environment of the brine-seawater interface of the Shaban Deep in the Red Sea.</title>
        <authorList>
            <person name="Antunes A."/>
            <person name="Alam I."/>
            <person name="Bajic V.B."/>
            <person name="Stingl U."/>
        </authorList>
    </citation>
    <scope>NUCLEOTIDE SEQUENCE [LARGE SCALE GENOMIC DNA]</scope>
    <source>
        <strain evidence="13 14">E1L3A</strain>
    </source>
</reference>
<dbReference type="eggNOG" id="COG0744">
    <property type="taxonomic scope" value="Bacteria"/>
</dbReference>
<keyword evidence="4 11" id="KW-0808">Transferase</keyword>
<evidence type="ECO:0000313" key="14">
    <source>
        <dbReference type="Proteomes" id="UP000006242"/>
    </source>
</evidence>
<dbReference type="GO" id="GO:0008360">
    <property type="term" value="P:regulation of cell shape"/>
    <property type="evidence" value="ECO:0007669"/>
    <property type="project" value="UniProtKB-KW"/>
</dbReference>
<dbReference type="STRING" id="1033802.SSPSH_001329"/>
<dbReference type="RefSeq" id="WP_006912828.1">
    <property type="nucleotide sequence ID" value="NZ_AFNV02000008.1"/>
</dbReference>
<dbReference type="GO" id="GO:0009274">
    <property type="term" value="C:peptidoglycan-based cell wall"/>
    <property type="evidence" value="ECO:0007669"/>
    <property type="project" value="InterPro"/>
</dbReference>
<dbReference type="GO" id="GO:0016763">
    <property type="term" value="F:pentosyltransferase activity"/>
    <property type="evidence" value="ECO:0007669"/>
    <property type="project" value="InterPro"/>
</dbReference>
<dbReference type="HAMAP" id="MF_00766">
    <property type="entry name" value="PGT_MtgA"/>
    <property type="match status" value="1"/>
</dbReference>
<dbReference type="UniPathway" id="UPA00219"/>
<evidence type="ECO:0000256" key="11">
    <source>
        <dbReference type="HAMAP-Rule" id="MF_00766"/>
    </source>
</evidence>
<evidence type="ECO:0000256" key="6">
    <source>
        <dbReference type="ARBA" id="ARBA00022960"/>
    </source>
</evidence>
<dbReference type="SUPFAM" id="SSF53955">
    <property type="entry name" value="Lysozyme-like"/>
    <property type="match status" value="1"/>
</dbReference>
<dbReference type="EC" id="2.4.99.28" evidence="11"/>
<accession>U2EP30</accession>
<comment type="function">
    <text evidence="11">Peptidoglycan polymerase that catalyzes glycan chain elongation from lipid-linked precursors.</text>
</comment>
<dbReference type="Proteomes" id="UP000006242">
    <property type="component" value="Unassembled WGS sequence"/>
</dbReference>
<evidence type="ECO:0000256" key="1">
    <source>
        <dbReference type="ARBA" id="ARBA00022475"/>
    </source>
</evidence>
<dbReference type="NCBIfam" id="TIGR02070">
    <property type="entry name" value="mono_pep_trsgly"/>
    <property type="match status" value="1"/>
</dbReference>
<dbReference type="InterPro" id="IPR011812">
    <property type="entry name" value="Pep_trsgly"/>
</dbReference>
<dbReference type="Gene3D" id="1.10.3810.10">
    <property type="entry name" value="Biosynthetic peptidoglycan transglycosylase-like"/>
    <property type="match status" value="1"/>
</dbReference>
<evidence type="ECO:0000256" key="3">
    <source>
        <dbReference type="ARBA" id="ARBA00022676"/>
    </source>
</evidence>
<evidence type="ECO:0000256" key="8">
    <source>
        <dbReference type="ARBA" id="ARBA00022989"/>
    </source>
</evidence>
<feature type="transmembrane region" description="Helical" evidence="11">
    <location>
        <begin position="12"/>
        <end position="33"/>
    </location>
</feature>
<feature type="domain" description="Glycosyl transferase family 51" evidence="12">
    <location>
        <begin position="60"/>
        <end position="221"/>
    </location>
</feature>
<name>U2EP30_9GAMM</name>
<keyword evidence="14" id="KW-1185">Reference proteome</keyword>
<dbReference type="GO" id="GO:0005886">
    <property type="term" value="C:plasma membrane"/>
    <property type="evidence" value="ECO:0007669"/>
    <property type="project" value="UniProtKB-SubCell"/>
</dbReference>
<keyword evidence="5 11" id="KW-0812">Transmembrane</keyword>
<gene>
    <name evidence="11 13" type="primary">mtgA</name>
    <name evidence="13" type="ORF">SSPSH_001329</name>
</gene>
<comment type="similarity">
    <text evidence="11">Belongs to the glycosyltransferase 51 family.</text>
</comment>
<proteinExistence type="inferred from homology"/>
<dbReference type="PANTHER" id="PTHR30400">
    <property type="entry name" value="MONOFUNCTIONAL BIOSYNTHETIC PEPTIDOGLYCAN TRANSGLYCOSYLASE"/>
    <property type="match status" value="1"/>
</dbReference>
<sequence length="235" mass="26215">MSILFKRPFRYVLIAVGVLLLAPAAMILVMRWVNPPITAYMLRVHFESQSSDNGPTILYRWADLDDMAACMPLAAVASEDQTFPNHHGFMWEAIGDALADNAQGGTIRGASTISQQTAKNLFLWPAKSYIRKGIEAYLTFWLEVLWPKRRILEVYLNIAQFDDRIFGVGAAAERLFGVSAKQLSTSQCARLAAVLPNPERYSAASPGPYVQGQAAWIMRQMRQLGDGYLAETITR</sequence>
<keyword evidence="10 11" id="KW-0961">Cell wall biogenesis/degradation</keyword>
<evidence type="ECO:0000256" key="4">
    <source>
        <dbReference type="ARBA" id="ARBA00022679"/>
    </source>
</evidence>
<dbReference type="Pfam" id="PF00912">
    <property type="entry name" value="Transgly"/>
    <property type="match status" value="1"/>
</dbReference>
<keyword evidence="9 11" id="KW-0472">Membrane</keyword>
<keyword evidence="8 11" id="KW-1133">Transmembrane helix</keyword>
<protein>
    <recommendedName>
        <fullName evidence="11">Biosynthetic peptidoglycan transglycosylase</fullName>
        <ecNumber evidence="11">2.4.99.28</ecNumber>
    </recommendedName>
    <alternativeName>
        <fullName evidence="11">Glycan polymerase</fullName>
    </alternativeName>
    <alternativeName>
        <fullName evidence="11">Peptidoglycan glycosyltransferase MtgA</fullName>
        <shortName evidence="11">PGT</shortName>
    </alternativeName>
</protein>
<evidence type="ECO:0000313" key="13">
    <source>
        <dbReference type="EMBL" id="ERJ19565.1"/>
    </source>
</evidence>
<dbReference type="GO" id="GO:0071555">
    <property type="term" value="P:cell wall organization"/>
    <property type="evidence" value="ECO:0007669"/>
    <property type="project" value="UniProtKB-KW"/>
</dbReference>
<keyword evidence="7 11" id="KW-0573">Peptidoglycan synthesis</keyword>
<reference evidence="13 14" key="2">
    <citation type="journal article" date="2013" name="PLoS ONE">
        <title>INDIGO - INtegrated Data Warehouse of MIcrobial GenOmes with Examples from the Red Sea Extremophiles.</title>
        <authorList>
            <person name="Alam I."/>
            <person name="Antunes A."/>
            <person name="Kamau A.A."/>
            <person name="Ba Alawi W."/>
            <person name="Kalkatawi M."/>
            <person name="Stingl U."/>
            <person name="Bajic V.B."/>
        </authorList>
    </citation>
    <scope>NUCLEOTIDE SEQUENCE [LARGE SCALE GENOMIC DNA]</scope>
    <source>
        <strain evidence="13 14">E1L3A</strain>
    </source>
</reference>
<dbReference type="PANTHER" id="PTHR30400:SF0">
    <property type="entry name" value="BIOSYNTHETIC PEPTIDOGLYCAN TRANSGLYCOSYLASE"/>
    <property type="match status" value="1"/>
</dbReference>
<dbReference type="InterPro" id="IPR036950">
    <property type="entry name" value="PBP_transglycosylase"/>
</dbReference>
<comment type="catalytic activity">
    <reaction evidence="11">
        <text>[GlcNAc-(1-&gt;4)-Mur2Ac(oyl-L-Ala-gamma-D-Glu-L-Lys-D-Ala-D-Ala)](n)-di-trans,octa-cis-undecaprenyl diphosphate + beta-D-GlcNAc-(1-&gt;4)-Mur2Ac(oyl-L-Ala-gamma-D-Glu-L-Lys-D-Ala-D-Ala)-di-trans,octa-cis-undecaprenyl diphosphate = [GlcNAc-(1-&gt;4)-Mur2Ac(oyl-L-Ala-gamma-D-Glu-L-Lys-D-Ala-D-Ala)](n+1)-di-trans,octa-cis-undecaprenyl diphosphate + di-trans,octa-cis-undecaprenyl diphosphate + H(+)</text>
        <dbReference type="Rhea" id="RHEA:23708"/>
        <dbReference type="Rhea" id="RHEA-COMP:9602"/>
        <dbReference type="Rhea" id="RHEA-COMP:9603"/>
        <dbReference type="ChEBI" id="CHEBI:15378"/>
        <dbReference type="ChEBI" id="CHEBI:58405"/>
        <dbReference type="ChEBI" id="CHEBI:60033"/>
        <dbReference type="ChEBI" id="CHEBI:78435"/>
        <dbReference type="EC" id="2.4.99.28"/>
    </reaction>
</comment>
<evidence type="ECO:0000256" key="7">
    <source>
        <dbReference type="ARBA" id="ARBA00022984"/>
    </source>
</evidence>
<keyword evidence="6 11" id="KW-0133">Cell shape</keyword>
<dbReference type="GO" id="GO:0009252">
    <property type="term" value="P:peptidoglycan biosynthetic process"/>
    <property type="evidence" value="ECO:0007669"/>
    <property type="project" value="UniProtKB-UniRule"/>
</dbReference>
<evidence type="ECO:0000256" key="2">
    <source>
        <dbReference type="ARBA" id="ARBA00022519"/>
    </source>
</evidence>
<comment type="subcellular location">
    <subcellularLocation>
        <location evidence="11">Cell inner membrane</location>
        <topology evidence="11">Single-pass membrane protein</topology>
    </subcellularLocation>
</comment>
<keyword evidence="2 11" id="KW-0997">Cell inner membrane</keyword>
<evidence type="ECO:0000259" key="12">
    <source>
        <dbReference type="Pfam" id="PF00912"/>
    </source>
</evidence>
<evidence type="ECO:0000256" key="10">
    <source>
        <dbReference type="ARBA" id="ARBA00023316"/>
    </source>
</evidence>
<dbReference type="GO" id="GO:0008955">
    <property type="term" value="F:peptidoglycan glycosyltransferase activity"/>
    <property type="evidence" value="ECO:0007669"/>
    <property type="project" value="UniProtKB-UniRule"/>
</dbReference>
<evidence type="ECO:0000256" key="9">
    <source>
        <dbReference type="ARBA" id="ARBA00023136"/>
    </source>
</evidence>
<keyword evidence="3 11" id="KW-0328">Glycosyltransferase</keyword>
<dbReference type="EMBL" id="AFNV02000008">
    <property type="protein sequence ID" value="ERJ19565.1"/>
    <property type="molecule type" value="Genomic_DNA"/>
</dbReference>
<comment type="pathway">
    <text evidence="11">Cell wall biogenesis; peptidoglycan biosynthesis.</text>
</comment>